<evidence type="ECO:0000256" key="5">
    <source>
        <dbReference type="ARBA" id="ARBA00023163"/>
    </source>
</evidence>
<dbReference type="PANTHER" id="PTHR24411">
    <property type="entry name" value="NUCLEAR FACTOR ERYTHROID 2-RELATED FACTOR"/>
    <property type="match status" value="1"/>
</dbReference>
<comment type="similarity">
    <text evidence="1">Belongs to the bZIP family. CNC subfamily.</text>
</comment>
<evidence type="ECO:0000256" key="2">
    <source>
        <dbReference type="ARBA" id="ARBA00023015"/>
    </source>
</evidence>
<dbReference type="InterPro" id="IPR004827">
    <property type="entry name" value="bZIP"/>
</dbReference>
<dbReference type="Gene3D" id="1.10.880.10">
    <property type="entry name" value="Transcription factor, Skn-1-like, DNA-binding domain"/>
    <property type="match status" value="1"/>
</dbReference>
<reference evidence="10 11" key="1">
    <citation type="submission" date="2024-01" db="EMBL/GenBank/DDBJ databases">
        <authorList>
            <person name="Alioto T."/>
            <person name="Alioto T."/>
            <person name="Gomez Garrido J."/>
        </authorList>
    </citation>
    <scope>NUCLEOTIDE SEQUENCE [LARGE SCALE GENOMIC DNA]</scope>
</reference>
<protein>
    <submittedName>
        <fullName evidence="10">Nuclear factor erythroid 2-related factor 3</fullName>
    </submittedName>
</protein>
<keyword evidence="4" id="KW-0010">Activator</keyword>
<feature type="region of interest" description="Disordered" evidence="8">
    <location>
        <begin position="113"/>
        <end position="158"/>
    </location>
</feature>
<feature type="region of interest" description="Disordered" evidence="8">
    <location>
        <begin position="464"/>
        <end position="488"/>
    </location>
</feature>
<dbReference type="FunFam" id="1.10.880.10:FF:000004">
    <property type="entry name" value="Nuclear factor, erythroid 2"/>
    <property type="match status" value="1"/>
</dbReference>
<feature type="compositionally biased region" description="Low complexity" evidence="8">
    <location>
        <begin position="119"/>
        <end position="128"/>
    </location>
</feature>
<keyword evidence="6" id="KW-0539">Nucleus</keyword>
<evidence type="ECO:0000256" key="6">
    <source>
        <dbReference type="ARBA" id="ARBA00023242"/>
    </source>
</evidence>
<keyword evidence="3" id="KW-0238">DNA-binding</keyword>
<accession>A0AAV1MRL6</accession>
<feature type="compositionally biased region" description="Low complexity" evidence="8">
    <location>
        <begin position="382"/>
        <end position="408"/>
    </location>
</feature>
<keyword evidence="11" id="KW-1185">Reference proteome</keyword>
<name>A0AAV1MRL6_SCOSC</name>
<evidence type="ECO:0000313" key="10">
    <source>
        <dbReference type="EMBL" id="CAK6949661.1"/>
    </source>
</evidence>
<dbReference type="InterPro" id="IPR047167">
    <property type="entry name" value="NFE2-like"/>
</dbReference>
<dbReference type="CDD" id="cd14720">
    <property type="entry name" value="bZIP_NFE2-like"/>
    <property type="match status" value="1"/>
</dbReference>
<dbReference type="InterPro" id="IPR004826">
    <property type="entry name" value="bZIP_Maf"/>
</dbReference>
<dbReference type="PANTHER" id="PTHR24411:SF8">
    <property type="entry name" value="NUCLEAR FACTOR ERYTHROID 2-RELATED FACTOR 3"/>
    <property type="match status" value="1"/>
</dbReference>
<organism evidence="10 11">
    <name type="scientific">Scomber scombrus</name>
    <name type="common">Atlantic mackerel</name>
    <name type="synonym">Scomber vernalis</name>
    <dbReference type="NCBI Taxonomy" id="13677"/>
    <lineage>
        <taxon>Eukaryota</taxon>
        <taxon>Metazoa</taxon>
        <taxon>Chordata</taxon>
        <taxon>Craniata</taxon>
        <taxon>Vertebrata</taxon>
        <taxon>Euteleostomi</taxon>
        <taxon>Actinopterygii</taxon>
        <taxon>Neopterygii</taxon>
        <taxon>Teleostei</taxon>
        <taxon>Neoteleostei</taxon>
        <taxon>Acanthomorphata</taxon>
        <taxon>Pelagiaria</taxon>
        <taxon>Scombriformes</taxon>
        <taxon>Scombridae</taxon>
        <taxon>Scomber</taxon>
    </lineage>
</organism>
<evidence type="ECO:0000256" key="8">
    <source>
        <dbReference type="SAM" id="MobiDB-lite"/>
    </source>
</evidence>
<dbReference type="PROSITE" id="PS00036">
    <property type="entry name" value="BZIP_BASIC"/>
    <property type="match status" value="1"/>
</dbReference>
<dbReference type="SUPFAM" id="SSF47454">
    <property type="entry name" value="A DNA-binding domain in eukaryotic transcription factors"/>
    <property type="match status" value="1"/>
</dbReference>
<dbReference type="SMART" id="SM00338">
    <property type="entry name" value="BRLZ"/>
    <property type="match status" value="1"/>
</dbReference>
<dbReference type="GO" id="GO:0005634">
    <property type="term" value="C:nucleus"/>
    <property type="evidence" value="ECO:0007669"/>
    <property type="project" value="TreeGrafter"/>
</dbReference>
<feature type="domain" description="BZIP" evidence="9">
    <location>
        <begin position="533"/>
        <end position="596"/>
    </location>
</feature>
<keyword evidence="2" id="KW-0805">Transcription regulation</keyword>
<keyword evidence="5" id="KW-0804">Transcription</keyword>
<evidence type="ECO:0000256" key="3">
    <source>
        <dbReference type="ARBA" id="ARBA00023125"/>
    </source>
</evidence>
<sequence>MQIAKKYFTEGLIQLTILLSLIGVRVDLDSYLSGYYSPLIEINLGPSSAYTQTPFHNLRETLDGYSVHPKCPELDYFFASRRLLDEVRALGSPRFPTQLNAWLVHQVSATDKADCGHPSTSNDSTDTSPGLESSGYETSDDSEHLPSGQELCQTTPQVGQGPCNGGACGFLKEDNDAKVKEEEEPAPLTQLAHSSTLEQESLLESISTLSDPAQLPPPTTDVDQHWSHLLSLSVTDLEELDSLVTDRLSDINTDIASAISQDVSLHDAMVTNAGAFGVTLERADTRPVSQQQRTLFRLESTGSSQSNASSGMATGLAALPFASVCNLTSNVSSQSELGDCLDEAVFDQINQLGLEGLDTIDSQLLSGLESIDPQVLEDLDSDSGLSLESSSGGPVSPGSSEMSSSSSSYCEDECGATGYSSEVDSVPPKGIMDYTTTWSPVDLSESVWHDHSYSSPAFFNQPSVTLPSKGIKEEPLSDDDGSSSLEDRELSRDELRARALCIPFSVLQIVNMPVEEFLEVLDGHGFSPEQVTLLRDIRRRGKNKLAAQNCRKRKLDAITGLQEEVERLQAQRDRLLREKQLTAKTMGAVGQQIEQLTRDVLARLRDDSGQPLNPERFTLQCGANGRVVVQPVRRPAVSTSTSNKTDKRKKEKKQ</sequence>
<dbReference type="GO" id="GO:0000978">
    <property type="term" value="F:RNA polymerase II cis-regulatory region sequence-specific DNA binding"/>
    <property type="evidence" value="ECO:0007669"/>
    <property type="project" value="InterPro"/>
</dbReference>
<evidence type="ECO:0000256" key="4">
    <source>
        <dbReference type="ARBA" id="ARBA00023159"/>
    </source>
</evidence>
<gene>
    <name evidence="10" type="ORF">FSCOSCO3_A000042</name>
</gene>
<evidence type="ECO:0000313" key="11">
    <source>
        <dbReference type="Proteomes" id="UP001314229"/>
    </source>
</evidence>
<dbReference type="Proteomes" id="UP001314229">
    <property type="component" value="Unassembled WGS sequence"/>
</dbReference>
<dbReference type="AlphaFoldDB" id="A0AAV1MRL6"/>
<dbReference type="GO" id="GO:0000981">
    <property type="term" value="F:DNA-binding transcription factor activity, RNA polymerase II-specific"/>
    <property type="evidence" value="ECO:0007669"/>
    <property type="project" value="TreeGrafter"/>
</dbReference>
<comment type="caution">
    <text evidence="10">The sequence shown here is derived from an EMBL/GenBank/DDBJ whole genome shotgun (WGS) entry which is preliminary data.</text>
</comment>
<feature type="coiled-coil region" evidence="7">
    <location>
        <begin position="551"/>
        <end position="585"/>
    </location>
</feature>
<evidence type="ECO:0000259" key="9">
    <source>
        <dbReference type="PROSITE" id="PS50217"/>
    </source>
</evidence>
<feature type="region of interest" description="Disordered" evidence="8">
    <location>
        <begin position="380"/>
        <end position="411"/>
    </location>
</feature>
<evidence type="ECO:0000256" key="7">
    <source>
        <dbReference type="SAM" id="Coils"/>
    </source>
</evidence>
<keyword evidence="7" id="KW-0175">Coiled coil</keyword>
<dbReference type="InterPro" id="IPR008917">
    <property type="entry name" value="TF_DNA-bd_sf"/>
</dbReference>
<feature type="region of interest" description="Disordered" evidence="8">
    <location>
        <begin position="632"/>
        <end position="654"/>
    </location>
</feature>
<dbReference type="PROSITE" id="PS50217">
    <property type="entry name" value="BZIP"/>
    <property type="match status" value="1"/>
</dbReference>
<evidence type="ECO:0000256" key="1">
    <source>
        <dbReference type="ARBA" id="ARBA00008157"/>
    </source>
</evidence>
<dbReference type="EMBL" id="CAWUFR010000001">
    <property type="protein sequence ID" value="CAK6949661.1"/>
    <property type="molecule type" value="Genomic_DNA"/>
</dbReference>
<proteinExistence type="inferred from homology"/>
<dbReference type="Pfam" id="PF03131">
    <property type="entry name" value="bZIP_Maf"/>
    <property type="match status" value="1"/>
</dbReference>